<protein>
    <submittedName>
        <fullName evidence="3">AsnC family protein</fullName>
    </submittedName>
</protein>
<name>A0A5N8VTA6_9ACTN</name>
<dbReference type="Pfam" id="PF13404">
    <property type="entry name" value="HTH_AsnC-type"/>
    <property type="match status" value="1"/>
</dbReference>
<sequence>MPQKRLNKGAVVQDPFILDEIDLALVNALQVAPRASWSVVGQVLGITPTTAARRWDRNATSGAAWVTAYPWLSTWARHYCLAFVDVDCRPAAAHRVVQPLAARRPGPRTAGAARTARAAAYRRGCPALRIPPVAGRTRRRPPDRDRARRLHLDQRLHREAPAQPGRRRRTAVVPVRRGPEDHGMARLGDLPGHGAAGAAGPDGVRTGQASRPVTRTDPRSRPPRPRKYSGPGPSITPGCEPATIEIRKSITAARPRPRE</sequence>
<comment type="caution">
    <text evidence="3">The sequence shown here is derived from an EMBL/GenBank/DDBJ whole genome shotgun (WGS) entry which is preliminary data.</text>
</comment>
<evidence type="ECO:0000313" key="4">
    <source>
        <dbReference type="Proteomes" id="UP000326979"/>
    </source>
</evidence>
<dbReference type="AlphaFoldDB" id="A0A5N8VTA6"/>
<reference evidence="3 4" key="1">
    <citation type="submission" date="2019-07" db="EMBL/GenBank/DDBJ databases">
        <title>New species of Amycolatopsis and Streptomyces.</title>
        <authorList>
            <person name="Duangmal K."/>
            <person name="Teo W.F.A."/>
            <person name="Lipun K."/>
        </authorList>
    </citation>
    <scope>NUCLEOTIDE SEQUENCE [LARGE SCALE GENOMIC DNA]</scope>
    <source>
        <strain evidence="3 4">TISTR 2346</strain>
    </source>
</reference>
<feature type="domain" description="HTH asnC-type" evidence="2">
    <location>
        <begin position="18"/>
        <end position="57"/>
    </location>
</feature>
<feature type="compositionally biased region" description="Low complexity" evidence="1">
    <location>
        <begin position="187"/>
        <end position="203"/>
    </location>
</feature>
<feature type="region of interest" description="Disordered" evidence="1">
    <location>
        <begin position="127"/>
        <end position="259"/>
    </location>
</feature>
<dbReference type="EMBL" id="VJZE01000001">
    <property type="protein sequence ID" value="MPY38473.1"/>
    <property type="molecule type" value="Genomic_DNA"/>
</dbReference>
<feature type="compositionally biased region" description="Basic and acidic residues" evidence="1">
    <location>
        <begin position="140"/>
        <end position="160"/>
    </location>
</feature>
<accession>A0A5N8VTA6</accession>
<evidence type="ECO:0000259" key="2">
    <source>
        <dbReference type="Pfam" id="PF13404"/>
    </source>
</evidence>
<evidence type="ECO:0000313" key="3">
    <source>
        <dbReference type="EMBL" id="MPY38473.1"/>
    </source>
</evidence>
<dbReference type="Proteomes" id="UP000326979">
    <property type="component" value="Unassembled WGS sequence"/>
</dbReference>
<proteinExistence type="predicted"/>
<organism evidence="3 4">
    <name type="scientific">Streptomyces phyllanthi</name>
    <dbReference type="NCBI Taxonomy" id="1803180"/>
    <lineage>
        <taxon>Bacteria</taxon>
        <taxon>Bacillati</taxon>
        <taxon>Actinomycetota</taxon>
        <taxon>Actinomycetes</taxon>
        <taxon>Kitasatosporales</taxon>
        <taxon>Streptomycetaceae</taxon>
        <taxon>Streptomyces</taxon>
    </lineage>
</organism>
<keyword evidence="4" id="KW-1185">Reference proteome</keyword>
<dbReference type="InterPro" id="IPR000485">
    <property type="entry name" value="AsnC-type_HTH_dom"/>
</dbReference>
<evidence type="ECO:0000256" key="1">
    <source>
        <dbReference type="SAM" id="MobiDB-lite"/>
    </source>
</evidence>
<dbReference type="GO" id="GO:0043565">
    <property type="term" value="F:sequence-specific DNA binding"/>
    <property type="evidence" value="ECO:0007669"/>
    <property type="project" value="InterPro"/>
</dbReference>
<dbReference type="InterPro" id="IPR036388">
    <property type="entry name" value="WH-like_DNA-bd_sf"/>
</dbReference>
<gene>
    <name evidence="3" type="ORF">FNH04_00370</name>
</gene>
<dbReference type="Gene3D" id="1.10.10.10">
    <property type="entry name" value="Winged helix-like DNA-binding domain superfamily/Winged helix DNA-binding domain"/>
    <property type="match status" value="1"/>
</dbReference>